<dbReference type="PROSITE" id="PS00039">
    <property type="entry name" value="DEAD_ATP_HELICASE"/>
    <property type="match status" value="1"/>
</dbReference>
<gene>
    <name evidence="1" type="ORF">FL82_15219</name>
</gene>
<dbReference type="EMBL" id="NMWX01000102">
    <property type="protein sequence ID" value="OZF86387.1"/>
    <property type="molecule type" value="Genomic_DNA"/>
</dbReference>
<protein>
    <submittedName>
        <fullName evidence="1">Uncharacterized protein</fullName>
    </submittedName>
</protein>
<dbReference type="InterPro" id="IPR014001">
    <property type="entry name" value="Helicase_ATP-bd"/>
</dbReference>
<dbReference type="PROSITE" id="PS51195">
    <property type="entry name" value="Q_MOTIF"/>
    <property type="match status" value="1"/>
</dbReference>
<dbReference type="OMA" id="DANMHEW"/>
<sequence length="698" mass="76286">MENNQSNNGSSGNAALNKGGRYVPPHLRGGDGSSATSGGDERRGGSSGGFRRGGGNSGGYDRGYNDNRGGGSYGGGNRGSDDRGYNNSGGNRGYSNRGESNRGDSNRGDSSRGGDRGGYNRQERGDGGSNFNRGFNNRDSGYDNRGSGRSYNSDRRDNGGDSQNTRWNNLDAPSRNERGTSKWENRGPRDERTEQELFSGQLSGINFDKYEEIPVEATGDDVPQPIGLFSDLSLHEWIEDNIKTAGYDRPTPVQKYSIPALQSGRDLMSCAQTGSGKTAAFLVPLVNSILQDGPDAVHRSVTSSGGRKKQYPSALVLSPTRELSLQIYNESRKFAYRTPITSALLYGGRENYKDQIHKLRLGCHILIATPGRLIDVMDQGLIGLEGCRYLVLDEADRMLDMGFEPQIRQIVEFNRMPPKEERVTAMFSATFPKEIQLLAQDFLKPNYVFLAVGRVGSTSENIMQKIVWVEEDEKRSYLMDLLDATGDSSLTLVFVETKRGASDLAYYLSRQNYQVVTIHGDLKQFEREKHLDLFRTGTAPILVATAVAARGLDIPNVKHVINYDLPSDVDEYVHRIGRTGRVGNVGLATSFFNDKNRNIARELMDLIVEANQELPDWLEGMSGDMRSGGGYRGRGGRGNGQRFGGRDHRYQNGGGNNGGGSGGFGGGQRSGGGGGGFQSSGGRQQQTQRAQPQQDWWS</sequence>
<dbReference type="STRING" id="31234.E3LRW0"/>
<name>A0A260ZLC4_CAERE</name>
<dbReference type="CDD" id="cd18787">
    <property type="entry name" value="SF2_C_DEAD"/>
    <property type="match status" value="1"/>
</dbReference>
<dbReference type="OrthoDB" id="196131at2759"/>
<dbReference type="GO" id="GO:0043186">
    <property type="term" value="C:P granule"/>
    <property type="evidence" value="ECO:0007669"/>
    <property type="project" value="UniProtKB-ARBA"/>
</dbReference>
<dbReference type="Proteomes" id="UP000216624">
    <property type="component" value="Unassembled WGS sequence"/>
</dbReference>
<feature type="non-terminal residue" evidence="1">
    <location>
        <position position="1"/>
    </location>
</feature>
<dbReference type="KEGG" id="crq:GCK72_009623"/>
<organism evidence="1 2">
    <name type="scientific">Caenorhabditis remanei</name>
    <name type="common">Caenorhabditis vulgaris</name>
    <dbReference type="NCBI Taxonomy" id="31234"/>
    <lineage>
        <taxon>Eukaryota</taxon>
        <taxon>Metazoa</taxon>
        <taxon>Ecdysozoa</taxon>
        <taxon>Nematoda</taxon>
        <taxon>Chromadorea</taxon>
        <taxon>Rhabditida</taxon>
        <taxon>Rhabditina</taxon>
        <taxon>Rhabditomorpha</taxon>
        <taxon>Rhabditoidea</taxon>
        <taxon>Rhabditidae</taxon>
        <taxon>Peloderinae</taxon>
        <taxon>Caenorhabditis</taxon>
    </lineage>
</organism>
<dbReference type="SMART" id="SM00490">
    <property type="entry name" value="HELICc"/>
    <property type="match status" value="1"/>
</dbReference>
<comment type="caution">
    <text evidence="1">The sequence shown here is derived from an EMBL/GenBank/DDBJ whole genome shotgun (WGS) entry which is preliminary data.</text>
</comment>
<dbReference type="HOGENOM" id="CLU_003041_16_3_1"/>
<dbReference type="Gene3D" id="3.40.50.300">
    <property type="entry name" value="P-loop containing nucleotide triphosphate hydrolases"/>
    <property type="match status" value="2"/>
</dbReference>
<dbReference type="InterPro" id="IPR011545">
    <property type="entry name" value="DEAD/DEAH_box_helicase_dom"/>
</dbReference>
<dbReference type="SMART" id="SM00487">
    <property type="entry name" value="DEXDc"/>
    <property type="match status" value="1"/>
</dbReference>
<dbReference type="InterPro" id="IPR014014">
    <property type="entry name" value="RNA_helicase_DEAD_Q_motif"/>
</dbReference>
<dbReference type="InterPro" id="IPR027417">
    <property type="entry name" value="P-loop_NTPase"/>
</dbReference>
<evidence type="ECO:0000313" key="1">
    <source>
        <dbReference type="EMBL" id="OZF86387.1"/>
    </source>
</evidence>
<dbReference type="Pfam" id="PF00271">
    <property type="entry name" value="Helicase_C"/>
    <property type="match status" value="1"/>
</dbReference>
<dbReference type="SUPFAM" id="SSF52540">
    <property type="entry name" value="P-loop containing nucleoside triphosphate hydrolases"/>
    <property type="match status" value="1"/>
</dbReference>
<dbReference type="PROSITE" id="PS51192">
    <property type="entry name" value="HELICASE_ATP_BIND_1"/>
    <property type="match status" value="1"/>
</dbReference>
<reference evidence="1" key="1">
    <citation type="submission" date="2017-08" db="EMBL/GenBank/DDBJ databases">
        <authorList>
            <person name="de Groot N.N."/>
        </authorList>
    </citation>
    <scope>NUCLEOTIDE SEQUENCE [LARGE SCALE GENOMIC DNA]</scope>
    <source>
        <strain evidence="1">PX439</strain>
    </source>
</reference>
<dbReference type="PROSITE" id="PS51194">
    <property type="entry name" value="HELICASE_CTER"/>
    <property type="match status" value="1"/>
</dbReference>
<accession>A0A260ZLC4</accession>
<proteinExistence type="predicted"/>
<dbReference type="CTD" id="9818484"/>
<dbReference type="Pfam" id="PF00270">
    <property type="entry name" value="DEAD"/>
    <property type="match status" value="1"/>
</dbReference>
<dbReference type="InterPro" id="IPR001650">
    <property type="entry name" value="Helicase_C-like"/>
</dbReference>
<keyword evidence="2" id="KW-1185">Reference proteome</keyword>
<dbReference type="eggNOG" id="KOG0335">
    <property type="taxonomic scope" value="Eukaryota"/>
</dbReference>
<dbReference type="GO" id="GO:0005524">
    <property type="term" value="F:ATP binding"/>
    <property type="evidence" value="ECO:0007669"/>
    <property type="project" value="UniProtKB-KW"/>
</dbReference>
<dbReference type="InterPro" id="IPR000629">
    <property type="entry name" value="RNA-helicase_DEAD-box_CS"/>
</dbReference>
<dbReference type="GO" id="GO:0003724">
    <property type="term" value="F:RNA helicase activity"/>
    <property type="evidence" value="ECO:0007669"/>
    <property type="project" value="UniProtKB-EC"/>
</dbReference>
<evidence type="ECO:0000313" key="2">
    <source>
        <dbReference type="Proteomes" id="UP000216624"/>
    </source>
</evidence>
<dbReference type="GO" id="GO:0003676">
    <property type="term" value="F:nucleic acid binding"/>
    <property type="evidence" value="ECO:0007669"/>
    <property type="project" value="InterPro"/>
</dbReference>
<dbReference type="GO" id="GO:0016787">
    <property type="term" value="F:hydrolase activity"/>
    <property type="evidence" value="ECO:0007669"/>
    <property type="project" value="UniProtKB-KW"/>
</dbReference>
<dbReference type="PANTHER" id="PTHR47958">
    <property type="entry name" value="ATP-DEPENDENT RNA HELICASE DBP3"/>
    <property type="match status" value="1"/>
</dbReference>